<sequence>MKDFPGFAAIPESVIMKITGHSTMEMFNRYNTFDNDYNITCKQPGCLCICLTGMIPIKHSEPLQKKS</sequence>
<dbReference type="EMBL" id="VDMB01000005">
    <property type="protein sequence ID" value="TYT75273.1"/>
    <property type="molecule type" value="Genomic_DNA"/>
</dbReference>
<name>A0A5Q4VE78_9BACT</name>
<proteinExistence type="predicted"/>
<dbReference type="OrthoDB" id="1493636at2"/>
<evidence type="ECO:0000313" key="1">
    <source>
        <dbReference type="EMBL" id="TYT75273.1"/>
    </source>
</evidence>
<organism evidence="1 2">
    <name type="scientific">Desulfobotulus mexicanus</name>
    <dbReference type="NCBI Taxonomy" id="2586642"/>
    <lineage>
        <taxon>Bacteria</taxon>
        <taxon>Pseudomonadati</taxon>
        <taxon>Thermodesulfobacteriota</taxon>
        <taxon>Desulfobacteria</taxon>
        <taxon>Desulfobacterales</taxon>
        <taxon>Desulfobacteraceae</taxon>
        <taxon>Desulfobotulus</taxon>
    </lineage>
</organism>
<gene>
    <name evidence="1" type="ORF">FIM25_06105</name>
</gene>
<reference evidence="1 2" key="1">
    <citation type="submission" date="2019-06" db="EMBL/GenBank/DDBJ databases">
        <title>Desulfobotulus mexicanus sp. nov., a novel sulfate-reducing bacterium isolated from the sediment of an alkaline crater lake in Mexico.</title>
        <authorList>
            <person name="Hirschler-Rea A."/>
        </authorList>
    </citation>
    <scope>NUCLEOTIDE SEQUENCE [LARGE SCALE GENOMIC DNA]</scope>
    <source>
        <strain evidence="1 2">PAR22N</strain>
    </source>
</reference>
<protein>
    <submittedName>
        <fullName evidence="1">Uncharacterized protein</fullName>
    </submittedName>
</protein>
<accession>A0A5Q4VE78</accession>
<comment type="caution">
    <text evidence="1">The sequence shown here is derived from an EMBL/GenBank/DDBJ whole genome shotgun (WGS) entry which is preliminary data.</text>
</comment>
<keyword evidence="2" id="KW-1185">Reference proteome</keyword>
<evidence type="ECO:0000313" key="2">
    <source>
        <dbReference type="Proteomes" id="UP000321899"/>
    </source>
</evidence>
<dbReference type="Proteomes" id="UP000321899">
    <property type="component" value="Unassembled WGS sequence"/>
</dbReference>
<dbReference type="AlphaFoldDB" id="A0A5Q4VE78"/>